<dbReference type="Gene3D" id="3.40.50.720">
    <property type="entry name" value="NAD(P)-binding Rossmann-like Domain"/>
    <property type="match status" value="1"/>
</dbReference>
<sequence length="254" mass="27321">MKLSTEGDPVMALMPTCLIIGAGDGVGGAVARAFAREGLAVCVTRRPRHLDQLEALASAIRYEGGVAHAYGVDARDEAQMIALFDRIEAEVGPLEVVVFNIGANVRFDVAETTAQVYSKVWEMAALAGFFTGREAARRMGPRGRGTILFTGATASMRGGAGFSAFAGAKAALRQLAQSLAREMGPKGVHVAHVVVDGMIDGTFARSMVPDIQPLLDADAILKPDEIARNYVWLHNQQRSAWTFEMDLRPFAETW</sequence>
<dbReference type="Proteomes" id="UP000545037">
    <property type="component" value="Unassembled WGS sequence"/>
</dbReference>
<dbReference type="InterPro" id="IPR036291">
    <property type="entry name" value="NAD(P)-bd_dom_sf"/>
</dbReference>
<evidence type="ECO:0000313" key="1">
    <source>
        <dbReference type="EMBL" id="MBB5744614.1"/>
    </source>
</evidence>
<dbReference type="SUPFAM" id="SSF51735">
    <property type="entry name" value="NAD(P)-binding Rossmann-fold domains"/>
    <property type="match status" value="1"/>
</dbReference>
<dbReference type="InterPro" id="IPR002347">
    <property type="entry name" value="SDR_fam"/>
</dbReference>
<comment type="caution">
    <text evidence="1">The sequence shown here is derived from an EMBL/GenBank/DDBJ whole genome shotgun (WGS) entry which is preliminary data.</text>
</comment>
<protein>
    <submittedName>
        <fullName evidence="1">NAD(P)-dependent dehydrogenase (Short-subunit alcohol dehydrogenase family)</fullName>
    </submittedName>
</protein>
<gene>
    <name evidence="1" type="ORF">GGR13_000186</name>
</gene>
<accession>A0A7W9FER2</accession>
<keyword evidence="2" id="KW-1185">Reference proteome</keyword>
<dbReference type="AlphaFoldDB" id="A0A7W9FER2"/>
<organism evidence="1 2">
    <name type="scientific">Brevundimonas variabilis</name>
    <dbReference type="NCBI Taxonomy" id="74312"/>
    <lineage>
        <taxon>Bacteria</taxon>
        <taxon>Pseudomonadati</taxon>
        <taxon>Pseudomonadota</taxon>
        <taxon>Alphaproteobacteria</taxon>
        <taxon>Caulobacterales</taxon>
        <taxon>Caulobacteraceae</taxon>
        <taxon>Brevundimonas</taxon>
    </lineage>
</organism>
<dbReference type="RefSeq" id="WP_246347622.1">
    <property type="nucleotide sequence ID" value="NZ_JACHOR010000001.1"/>
</dbReference>
<dbReference type="PANTHER" id="PTHR43431">
    <property type="entry name" value="OXIDOREDUCTASE, SHORT CHAIN DEHYDROGENASE/REDUCTASE FAMILY (AFU_ORTHOLOGUE AFUA_5G14000)"/>
    <property type="match status" value="1"/>
</dbReference>
<dbReference type="Pfam" id="PF00106">
    <property type="entry name" value="adh_short"/>
    <property type="match status" value="1"/>
</dbReference>
<name>A0A7W9FER2_9CAUL</name>
<proteinExistence type="predicted"/>
<reference evidence="1 2" key="1">
    <citation type="submission" date="2020-08" db="EMBL/GenBank/DDBJ databases">
        <title>Genomic Encyclopedia of Type Strains, Phase IV (KMG-IV): sequencing the most valuable type-strain genomes for metagenomic binning, comparative biology and taxonomic classification.</title>
        <authorList>
            <person name="Goeker M."/>
        </authorList>
    </citation>
    <scope>NUCLEOTIDE SEQUENCE [LARGE SCALE GENOMIC DNA]</scope>
    <source>
        <strain evidence="1 2">DSM 4737</strain>
    </source>
</reference>
<evidence type="ECO:0000313" key="2">
    <source>
        <dbReference type="Proteomes" id="UP000545037"/>
    </source>
</evidence>
<dbReference type="EMBL" id="JACHOR010000001">
    <property type="protein sequence ID" value="MBB5744614.1"/>
    <property type="molecule type" value="Genomic_DNA"/>
</dbReference>
<dbReference type="PANTHER" id="PTHR43431:SF7">
    <property type="entry name" value="OXIDOREDUCTASE, SHORT CHAIN DEHYDROGENASE_REDUCTASE FAMILY (AFU_ORTHOLOGUE AFUA_5G14000)"/>
    <property type="match status" value="1"/>
</dbReference>
<dbReference type="PRINTS" id="PR00081">
    <property type="entry name" value="GDHRDH"/>
</dbReference>